<evidence type="ECO:0000256" key="9">
    <source>
        <dbReference type="ARBA" id="ARBA00023065"/>
    </source>
</evidence>
<name>A0A2W4USI0_9CYAN</name>
<evidence type="ECO:0000256" key="4">
    <source>
        <dbReference type="ARBA" id="ARBA00022692"/>
    </source>
</evidence>
<feature type="transmembrane region" description="Helical" evidence="13">
    <location>
        <begin position="20"/>
        <end position="39"/>
    </location>
</feature>
<evidence type="ECO:0000256" key="12">
    <source>
        <dbReference type="SAM" id="MobiDB-lite"/>
    </source>
</evidence>
<evidence type="ECO:0000313" key="15">
    <source>
        <dbReference type="EMBL" id="PZO22227.1"/>
    </source>
</evidence>
<accession>A0A2W4USI0</accession>
<feature type="transmembrane region" description="Helical" evidence="13">
    <location>
        <begin position="80"/>
        <end position="101"/>
    </location>
</feature>
<dbReference type="PRINTS" id="PR00169">
    <property type="entry name" value="KCHANNEL"/>
</dbReference>
<keyword evidence="11" id="KW-0407">Ion channel</keyword>
<keyword evidence="2" id="KW-0813">Transport</keyword>
<evidence type="ECO:0000256" key="11">
    <source>
        <dbReference type="ARBA" id="ARBA00023303"/>
    </source>
</evidence>
<dbReference type="GO" id="GO:0001508">
    <property type="term" value="P:action potential"/>
    <property type="evidence" value="ECO:0007669"/>
    <property type="project" value="TreeGrafter"/>
</dbReference>
<feature type="region of interest" description="Disordered" evidence="12">
    <location>
        <begin position="263"/>
        <end position="290"/>
    </location>
</feature>
<dbReference type="GO" id="GO:0005249">
    <property type="term" value="F:voltage-gated potassium channel activity"/>
    <property type="evidence" value="ECO:0007669"/>
    <property type="project" value="InterPro"/>
</dbReference>
<dbReference type="Pfam" id="PF00520">
    <property type="entry name" value="Ion_trans"/>
    <property type="match status" value="1"/>
</dbReference>
<feature type="transmembrane region" description="Helical" evidence="13">
    <location>
        <begin position="169"/>
        <end position="188"/>
    </location>
</feature>
<dbReference type="GO" id="GO:0008076">
    <property type="term" value="C:voltage-gated potassium channel complex"/>
    <property type="evidence" value="ECO:0007669"/>
    <property type="project" value="InterPro"/>
</dbReference>
<feature type="transmembrane region" description="Helical" evidence="13">
    <location>
        <begin position="45"/>
        <end position="68"/>
    </location>
</feature>
<keyword evidence="8 13" id="KW-1133">Transmembrane helix</keyword>
<dbReference type="SUPFAM" id="SSF81324">
    <property type="entry name" value="Voltage-gated potassium channels"/>
    <property type="match status" value="1"/>
</dbReference>
<evidence type="ECO:0000256" key="8">
    <source>
        <dbReference type="ARBA" id="ARBA00022989"/>
    </source>
</evidence>
<evidence type="ECO:0000256" key="7">
    <source>
        <dbReference type="ARBA" id="ARBA00022958"/>
    </source>
</evidence>
<gene>
    <name evidence="15" type="ORF">DCF25_03245</name>
</gene>
<sequence length="290" mass="32395">MTFRERVRQAFDQIETPLGFGVNSAIALLILFSAALFAIQTYELPSAVCLVLGIADQVILTLFTLEYLLRLWAAEKPLRFAFSLYGLIDLVAILPLLLGFVDARFLRLVRWLRILRLARFFEEKTWFNRISGTEGLIFARILFTLFAIIFIYSGAIYQAEHDTNGEDFATFLDAVYFAVVTMTTVGYGDITPTTEAGRGLTITMILTGIALIPTQVGNLIQQFSKVRNSVRIICKNCGLIGHEDDAQFCRRCGSELPVAKSDVESENSQSAERTTELTNSRNTPDVAIIP</sequence>
<dbReference type="AlphaFoldDB" id="A0A2W4USI0"/>
<comment type="subcellular location">
    <subcellularLocation>
        <location evidence="1">Membrane</location>
        <topology evidence="1">Multi-pass membrane protein</topology>
    </subcellularLocation>
</comment>
<dbReference type="Gene3D" id="1.20.120.350">
    <property type="entry name" value="Voltage-gated potassium channels. Chain C"/>
    <property type="match status" value="1"/>
</dbReference>
<evidence type="ECO:0000256" key="6">
    <source>
        <dbReference type="ARBA" id="ARBA00022882"/>
    </source>
</evidence>
<evidence type="ECO:0000256" key="3">
    <source>
        <dbReference type="ARBA" id="ARBA00022538"/>
    </source>
</evidence>
<protein>
    <submittedName>
        <fullName evidence="15">Ion transporter</fullName>
    </submittedName>
</protein>
<reference evidence="15 16" key="2">
    <citation type="submission" date="2018-06" db="EMBL/GenBank/DDBJ databases">
        <title>Metagenomic assembly of (sub)arctic Cyanobacteria and their associated microbiome from non-axenic cultures.</title>
        <authorList>
            <person name="Baurain D."/>
        </authorList>
    </citation>
    <scope>NUCLEOTIDE SEQUENCE [LARGE SCALE GENOMIC DNA]</scope>
    <source>
        <strain evidence="15">ULC129bin1</strain>
    </source>
</reference>
<dbReference type="InterPro" id="IPR028325">
    <property type="entry name" value="VG_K_chnl"/>
</dbReference>
<evidence type="ECO:0000256" key="1">
    <source>
        <dbReference type="ARBA" id="ARBA00004141"/>
    </source>
</evidence>
<dbReference type="EMBL" id="QBMC01000012">
    <property type="protein sequence ID" value="PZO22227.1"/>
    <property type="molecule type" value="Genomic_DNA"/>
</dbReference>
<evidence type="ECO:0000259" key="14">
    <source>
        <dbReference type="Pfam" id="PF00520"/>
    </source>
</evidence>
<keyword evidence="10 13" id="KW-0472">Membrane</keyword>
<dbReference type="PANTHER" id="PTHR11537">
    <property type="entry name" value="VOLTAGE-GATED POTASSIUM CHANNEL"/>
    <property type="match status" value="1"/>
</dbReference>
<keyword evidence="7" id="KW-0630">Potassium</keyword>
<feature type="transmembrane region" description="Helical" evidence="13">
    <location>
        <begin position="137"/>
        <end position="157"/>
    </location>
</feature>
<feature type="domain" description="Ion transport" evidence="14">
    <location>
        <begin position="23"/>
        <end position="228"/>
    </location>
</feature>
<evidence type="ECO:0000313" key="16">
    <source>
        <dbReference type="Proteomes" id="UP000249354"/>
    </source>
</evidence>
<dbReference type="Proteomes" id="UP000249354">
    <property type="component" value="Unassembled WGS sequence"/>
</dbReference>
<keyword evidence="9" id="KW-0406">Ion transport</keyword>
<evidence type="ECO:0000256" key="13">
    <source>
        <dbReference type="SAM" id="Phobius"/>
    </source>
</evidence>
<organism evidence="15 16">
    <name type="scientific">Leptolyngbya foveolarum</name>
    <dbReference type="NCBI Taxonomy" id="47253"/>
    <lineage>
        <taxon>Bacteria</taxon>
        <taxon>Bacillati</taxon>
        <taxon>Cyanobacteriota</taxon>
        <taxon>Cyanophyceae</taxon>
        <taxon>Leptolyngbyales</taxon>
        <taxon>Leptolyngbyaceae</taxon>
        <taxon>Leptolyngbya group</taxon>
        <taxon>Leptolyngbya</taxon>
    </lineage>
</organism>
<keyword evidence="4 13" id="KW-0812">Transmembrane</keyword>
<keyword evidence="3" id="KW-0633">Potassium transport</keyword>
<keyword evidence="5" id="KW-0631">Potassium channel</keyword>
<feature type="compositionally biased region" description="Polar residues" evidence="12">
    <location>
        <begin position="266"/>
        <end position="283"/>
    </location>
</feature>
<dbReference type="Gene3D" id="1.10.287.70">
    <property type="match status" value="1"/>
</dbReference>
<dbReference type="InterPro" id="IPR027359">
    <property type="entry name" value="Volt_channel_dom_sf"/>
</dbReference>
<keyword evidence="6" id="KW-0851">Voltage-gated channel</keyword>
<feature type="transmembrane region" description="Helical" evidence="13">
    <location>
        <begin position="200"/>
        <end position="220"/>
    </location>
</feature>
<comment type="caution">
    <text evidence="15">The sequence shown here is derived from an EMBL/GenBank/DDBJ whole genome shotgun (WGS) entry which is preliminary data.</text>
</comment>
<evidence type="ECO:0000256" key="5">
    <source>
        <dbReference type="ARBA" id="ARBA00022826"/>
    </source>
</evidence>
<evidence type="ECO:0000256" key="10">
    <source>
        <dbReference type="ARBA" id="ARBA00023136"/>
    </source>
</evidence>
<evidence type="ECO:0000256" key="2">
    <source>
        <dbReference type="ARBA" id="ARBA00022448"/>
    </source>
</evidence>
<dbReference type="PANTHER" id="PTHR11537:SF254">
    <property type="entry name" value="POTASSIUM VOLTAGE-GATED CHANNEL PROTEIN SHAB"/>
    <property type="match status" value="1"/>
</dbReference>
<reference evidence="16" key="1">
    <citation type="submission" date="2018-04" db="EMBL/GenBank/DDBJ databases">
        <authorList>
            <person name="Cornet L."/>
        </authorList>
    </citation>
    <scope>NUCLEOTIDE SEQUENCE [LARGE SCALE GENOMIC DNA]</scope>
</reference>
<dbReference type="InterPro" id="IPR005821">
    <property type="entry name" value="Ion_trans_dom"/>
</dbReference>
<proteinExistence type="predicted"/>